<dbReference type="Pfam" id="PF04519">
    <property type="entry name" value="Bactofilin"/>
    <property type="match status" value="1"/>
</dbReference>
<name>A0A0E3ZKP7_9BURK</name>
<dbReference type="STRING" id="1835254.CL55_00004030"/>
<gene>
    <name evidence="2" type="ORF">CL55_00004030</name>
</gene>
<evidence type="ECO:0000256" key="1">
    <source>
        <dbReference type="ARBA" id="ARBA00044755"/>
    </source>
</evidence>
<proteinExistence type="inferred from homology"/>
<dbReference type="Proteomes" id="UP000061135">
    <property type="component" value="Chromosome"/>
</dbReference>
<accession>A0A0E3ZKP7</accession>
<sequence length="134" mass="14344">MADNNPRGSLFVGEGVIVRGTFEVPEMAVVAGLVEGELNTKEVLVDTSGIVNGRINAEVVEVRGEVTQGLNVTNHLNVRSSAKITGLTQYAEMSVEKGAKLSGELRLIDAPMPSTKHSFGETDIYPKDEISDTE</sequence>
<evidence type="ECO:0000313" key="2">
    <source>
        <dbReference type="EMBL" id="AKD24736.1"/>
    </source>
</evidence>
<dbReference type="PANTHER" id="PTHR35024:SF4">
    <property type="entry name" value="POLYMER-FORMING CYTOSKELETAL PROTEIN"/>
    <property type="match status" value="1"/>
</dbReference>
<dbReference type="InterPro" id="IPR007607">
    <property type="entry name" value="BacA/B"/>
</dbReference>
<keyword evidence="3" id="KW-1185">Reference proteome</keyword>
<dbReference type="EMBL" id="CP007501">
    <property type="protein sequence ID" value="AKD24736.1"/>
    <property type="molecule type" value="Genomic_DNA"/>
</dbReference>
<reference evidence="2 3" key="1">
    <citation type="submission" date="2014-03" db="EMBL/GenBank/DDBJ databases">
        <title>Genome of Polynucleobacter strain MWH-MoK4.</title>
        <authorList>
            <person name="Hahn M.W."/>
        </authorList>
    </citation>
    <scope>NUCLEOTIDE SEQUENCE [LARGE SCALE GENOMIC DNA]</scope>
    <source>
        <strain evidence="2 3">MWH-MoK4</strain>
    </source>
</reference>
<dbReference type="PATRIC" id="fig|576611.7.peg.404"/>
<evidence type="ECO:0000313" key="3">
    <source>
        <dbReference type="Proteomes" id="UP000061135"/>
    </source>
</evidence>
<comment type="similarity">
    <text evidence="1">Belongs to the bactofilin family.</text>
</comment>
<protein>
    <submittedName>
        <fullName evidence="2">Integral membrane protein CcmA involved in cell shape determination</fullName>
    </submittedName>
</protein>
<dbReference type="AlphaFoldDB" id="A0A0E3ZKP7"/>
<dbReference type="PANTHER" id="PTHR35024">
    <property type="entry name" value="HYPOTHETICAL CYTOSOLIC PROTEIN"/>
    <property type="match status" value="1"/>
</dbReference>
<dbReference type="HOGENOM" id="CLU_2143535_0_0_4"/>
<dbReference type="KEGG" id="pdq:CL55_00004030"/>
<organism evidence="2 3">
    <name type="scientific">Polynucleobacter duraquae</name>
    <dbReference type="NCBI Taxonomy" id="1835254"/>
    <lineage>
        <taxon>Bacteria</taxon>
        <taxon>Pseudomonadati</taxon>
        <taxon>Pseudomonadota</taxon>
        <taxon>Betaproteobacteria</taxon>
        <taxon>Burkholderiales</taxon>
        <taxon>Burkholderiaceae</taxon>
        <taxon>Polynucleobacter</taxon>
    </lineage>
</organism>